<dbReference type="Proteomes" id="UP000241514">
    <property type="component" value="Unassembled WGS sequence"/>
</dbReference>
<comment type="cofactor">
    <cofactor evidence="1">
        <name>FMN</name>
        <dbReference type="ChEBI" id="CHEBI:58210"/>
    </cofactor>
</comment>
<proteinExistence type="predicted"/>
<dbReference type="AlphaFoldDB" id="A0A6N4DEW2"/>
<protein>
    <submittedName>
        <fullName evidence="4">NADPH-dependent oxidoreductase</fullName>
    </submittedName>
</protein>
<dbReference type="GO" id="GO:0010181">
    <property type="term" value="F:FMN binding"/>
    <property type="evidence" value="ECO:0007669"/>
    <property type="project" value="TreeGrafter"/>
</dbReference>
<organism evidence="4 5">
    <name type="scientific">Pseudidiomarina aestuarii</name>
    <dbReference type="NCBI Taxonomy" id="624146"/>
    <lineage>
        <taxon>Bacteria</taxon>
        <taxon>Pseudomonadati</taxon>
        <taxon>Pseudomonadota</taxon>
        <taxon>Gammaproteobacteria</taxon>
        <taxon>Alteromonadales</taxon>
        <taxon>Idiomarinaceae</taxon>
        <taxon>Pseudidiomarina</taxon>
    </lineage>
</organism>
<dbReference type="SUPFAM" id="SSF52218">
    <property type="entry name" value="Flavoproteins"/>
    <property type="match status" value="1"/>
</dbReference>
<feature type="domain" description="NADPH-dependent FMN reductase-like" evidence="3">
    <location>
        <begin position="1"/>
        <end position="144"/>
    </location>
</feature>
<evidence type="ECO:0000313" key="4">
    <source>
        <dbReference type="EMBL" id="PTB90244.1"/>
    </source>
</evidence>
<accession>A0A6N4DEW2</accession>
<evidence type="ECO:0000259" key="3">
    <source>
        <dbReference type="Pfam" id="PF03358"/>
    </source>
</evidence>
<dbReference type="GO" id="GO:0005829">
    <property type="term" value="C:cytosol"/>
    <property type="evidence" value="ECO:0007669"/>
    <property type="project" value="TreeGrafter"/>
</dbReference>
<dbReference type="Pfam" id="PF03358">
    <property type="entry name" value="FMN_red"/>
    <property type="match status" value="1"/>
</dbReference>
<evidence type="ECO:0000313" key="5">
    <source>
        <dbReference type="Proteomes" id="UP000241514"/>
    </source>
</evidence>
<keyword evidence="2" id="KW-0288">FMN</keyword>
<comment type="caution">
    <text evidence="4">The sequence shown here is derived from an EMBL/GenBank/DDBJ whole genome shotgun (WGS) entry which is preliminary data.</text>
</comment>
<dbReference type="GO" id="GO:0016491">
    <property type="term" value="F:oxidoreductase activity"/>
    <property type="evidence" value="ECO:0007669"/>
    <property type="project" value="InterPro"/>
</dbReference>
<gene>
    <name evidence="4" type="ORF">C9928_00545</name>
</gene>
<dbReference type="InterPro" id="IPR050712">
    <property type="entry name" value="NAD(P)H-dep_reductase"/>
</dbReference>
<reference evidence="4 5" key="1">
    <citation type="submission" date="2018-03" db="EMBL/GenBank/DDBJ databases">
        <title>Cross-interface Injection: A General Nanoliter Liquid Handling Method Applied to Single Cells Genome Amplification Automated Nanoliter Liquid Handling Applied to Single Cell Multiple Displacement Amplification.</title>
        <authorList>
            <person name="Yun J."/>
            <person name="Xu P."/>
            <person name="Xu J."/>
            <person name="Dai X."/>
            <person name="Wang Y."/>
            <person name="Zheng X."/>
            <person name="Cao C."/>
            <person name="Yi Q."/>
            <person name="Zhu Y."/>
            <person name="Wang L."/>
            <person name="Dong Z."/>
            <person name="Huang Y."/>
            <person name="Huang L."/>
            <person name="Du W."/>
        </authorList>
    </citation>
    <scope>NUCLEOTIDE SEQUENCE [LARGE SCALE GENOMIC DNA]</scope>
    <source>
        <strain evidence="4 5">A9-4</strain>
    </source>
</reference>
<evidence type="ECO:0000256" key="2">
    <source>
        <dbReference type="ARBA" id="ARBA00022643"/>
    </source>
</evidence>
<dbReference type="InterPro" id="IPR029039">
    <property type="entry name" value="Flavoprotein-like_sf"/>
</dbReference>
<dbReference type="Gene3D" id="3.40.50.360">
    <property type="match status" value="1"/>
</dbReference>
<name>A0A6N4DEW2_9GAMM</name>
<keyword evidence="2" id="KW-0285">Flavoprotein</keyword>
<dbReference type="InterPro" id="IPR005025">
    <property type="entry name" value="FMN_Rdtase-like_dom"/>
</dbReference>
<dbReference type="PANTHER" id="PTHR30543">
    <property type="entry name" value="CHROMATE REDUCTASE"/>
    <property type="match status" value="1"/>
</dbReference>
<dbReference type="PANTHER" id="PTHR30543:SF21">
    <property type="entry name" value="NAD(P)H-DEPENDENT FMN REDUCTASE LOT6"/>
    <property type="match status" value="1"/>
</dbReference>
<dbReference type="RefSeq" id="WP_417658045.1">
    <property type="nucleotide sequence ID" value="NZ_JBLXDX010000010.1"/>
</dbReference>
<evidence type="ECO:0000256" key="1">
    <source>
        <dbReference type="ARBA" id="ARBA00001917"/>
    </source>
</evidence>
<dbReference type="EMBL" id="PYVG01000002">
    <property type="protein sequence ID" value="PTB90244.1"/>
    <property type="molecule type" value="Genomic_DNA"/>
</dbReference>
<sequence length="170" mass="18706">MSILILAGSSRKESLNKKLQQRIADRAKELGVACHVYPAEELDAPLYQGDYEAEHGVPAGIQKLVTAIRDCTKVVIVTPEYNSSIPPLLKNAIDWSSRVDQQPWKGKTVLLAGASPGRLGAMRAMDHLRAVVMNLQAWVAPMFASCPNASDETIQKMDDDFLKNFLQQGD</sequence>